<dbReference type="Gene3D" id="1.10.10.10">
    <property type="entry name" value="Winged helix-like DNA-binding domain superfamily/Winged helix DNA-binding domain"/>
    <property type="match status" value="1"/>
</dbReference>
<keyword evidence="3" id="KW-0804">Transcription</keyword>
<sequence length="284" mass="31376">MERPDVDDKTSEVNQNYIVPGLRRGLAVLGLFGRSRPSMRLADIGRELGLPRATAFRLVYTLEAEGYLLRGKDSATYRLGPRVLTLGFDYLHSQELVEVAGPLLDELRDRMSASTHMGLLDGRDALYVYRAPSHQRLSSNRHVGSRLPAHFSSLGRAILLDLSDEELAELYINYDFHAVTRHGPGNLDELKRCLETERRRGYVAGSFISPGIISVAAPVRNETGRAVAAINVSDYESLPCMEDIHGTLKDNVLQTASEISRHLGYSGPQHGATTASRCQVTDES</sequence>
<dbReference type="InterPro" id="IPR036390">
    <property type="entry name" value="WH_DNA-bd_sf"/>
</dbReference>
<accession>A0ABQ2Z0I2</accession>
<dbReference type="InterPro" id="IPR005471">
    <property type="entry name" value="Tscrpt_reg_IclR_N"/>
</dbReference>
<dbReference type="PANTHER" id="PTHR30136:SF34">
    <property type="entry name" value="TRANSCRIPTIONAL REGULATOR"/>
    <property type="match status" value="1"/>
</dbReference>
<dbReference type="Proteomes" id="UP000653056">
    <property type="component" value="Unassembled WGS sequence"/>
</dbReference>
<evidence type="ECO:0000259" key="5">
    <source>
        <dbReference type="PROSITE" id="PS51077"/>
    </source>
</evidence>
<dbReference type="PROSITE" id="PS51078">
    <property type="entry name" value="ICLR_ED"/>
    <property type="match status" value="1"/>
</dbReference>
<dbReference type="SUPFAM" id="SSF46785">
    <property type="entry name" value="Winged helix' DNA-binding domain"/>
    <property type="match status" value="1"/>
</dbReference>
<dbReference type="EMBL" id="BMXS01000014">
    <property type="protein sequence ID" value="GGX98485.1"/>
    <property type="molecule type" value="Genomic_DNA"/>
</dbReference>
<keyword evidence="8" id="KW-1185">Reference proteome</keyword>
<evidence type="ECO:0000313" key="7">
    <source>
        <dbReference type="EMBL" id="GGX98485.1"/>
    </source>
</evidence>
<protein>
    <submittedName>
        <fullName evidence="7">IclR family transcriptional regulator</fullName>
    </submittedName>
</protein>
<feature type="domain" description="IclR-ED" evidence="6">
    <location>
        <begin position="82"/>
        <end position="265"/>
    </location>
</feature>
<evidence type="ECO:0000313" key="8">
    <source>
        <dbReference type="Proteomes" id="UP000653056"/>
    </source>
</evidence>
<dbReference type="InterPro" id="IPR036388">
    <property type="entry name" value="WH-like_DNA-bd_sf"/>
</dbReference>
<dbReference type="Gene3D" id="3.30.450.40">
    <property type="match status" value="1"/>
</dbReference>
<evidence type="ECO:0000256" key="2">
    <source>
        <dbReference type="ARBA" id="ARBA00023125"/>
    </source>
</evidence>
<keyword evidence="1" id="KW-0805">Transcription regulation</keyword>
<reference evidence="8" key="1">
    <citation type="journal article" date="2019" name="Int. J. Syst. Evol. Microbiol.">
        <title>The Global Catalogue of Microorganisms (GCM) 10K type strain sequencing project: providing services to taxonomists for standard genome sequencing and annotation.</title>
        <authorList>
            <consortium name="The Broad Institute Genomics Platform"/>
            <consortium name="The Broad Institute Genome Sequencing Center for Infectious Disease"/>
            <person name="Wu L."/>
            <person name="Ma J."/>
        </authorList>
    </citation>
    <scope>NUCLEOTIDE SEQUENCE [LARGE SCALE GENOMIC DNA]</scope>
    <source>
        <strain evidence="8">KCTC 22228</strain>
    </source>
</reference>
<gene>
    <name evidence="7" type="ORF">GCM10007160_27530</name>
</gene>
<dbReference type="InterPro" id="IPR029016">
    <property type="entry name" value="GAF-like_dom_sf"/>
</dbReference>
<dbReference type="SMART" id="SM00346">
    <property type="entry name" value="HTH_ICLR"/>
    <property type="match status" value="1"/>
</dbReference>
<organism evidence="7 8">
    <name type="scientific">Litchfieldella qijiaojingensis</name>
    <dbReference type="NCBI Taxonomy" id="980347"/>
    <lineage>
        <taxon>Bacteria</taxon>
        <taxon>Pseudomonadati</taxon>
        <taxon>Pseudomonadota</taxon>
        <taxon>Gammaproteobacteria</taxon>
        <taxon>Oceanospirillales</taxon>
        <taxon>Halomonadaceae</taxon>
        <taxon>Litchfieldella</taxon>
    </lineage>
</organism>
<evidence type="ECO:0000259" key="6">
    <source>
        <dbReference type="PROSITE" id="PS51078"/>
    </source>
</evidence>
<dbReference type="SUPFAM" id="SSF55781">
    <property type="entry name" value="GAF domain-like"/>
    <property type="match status" value="1"/>
</dbReference>
<name>A0ABQ2Z0I2_9GAMM</name>
<dbReference type="PROSITE" id="PS51077">
    <property type="entry name" value="HTH_ICLR"/>
    <property type="match status" value="1"/>
</dbReference>
<dbReference type="InterPro" id="IPR014757">
    <property type="entry name" value="Tscrpt_reg_IclR_C"/>
</dbReference>
<dbReference type="Pfam" id="PF01614">
    <property type="entry name" value="IclR_C"/>
    <property type="match status" value="1"/>
</dbReference>
<dbReference type="InterPro" id="IPR050707">
    <property type="entry name" value="HTH_MetabolicPath_Reg"/>
</dbReference>
<dbReference type="Pfam" id="PF09339">
    <property type="entry name" value="HTH_IclR"/>
    <property type="match status" value="1"/>
</dbReference>
<evidence type="ECO:0000256" key="3">
    <source>
        <dbReference type="ARBA" id="ARBA00023163"/>
    </source>
</evidence>
<feature type="domain" description="HTH iclR-type" evidence="5">
    <location>
        <begin position="19"/>
        <end position="81"/>
    </location>
</feature>
<keyword evidence="2" id="KW-0238">DNA-binding</keyword>
<dbReference type="PANTHER" id="PTHR30136">
    <property type="entry name" value="HELIX-TURN-HELIX TRANSCRIPTIONAL REGULATOR, ICLR FAMILY"/>
    <property type="match status" value="1"/>
</dbReference>
<proteinExistence type="predicted"/>
<feature type="compositionally biased region" description="Polar residues" evidence="4">
    <location>
        <begin position="271"/>
        <end position="284"/>
    </location>
</feature>
<evidence type="ECO:0000256" key="1">
    <source>
        <dbReference type="ARBA" id="ARBA00023015"/>
    </source>
</evidence>
<comment type="caution">
    <text evidence="7">The sequence shown here is derived from an EMBL/GenBank/DDBJ whole genome shotgun (WGS) entry which is preliminary data.</text>
</comment>
<feature type="region of interest" description="Disordered" evidence="4">
    <location>
        <begin position="263"/>
        <end position="284"/>
    </location>
</feature>
<evidence type="ECO:0000256" key="4">
    <source>
        <dbReference type="SAM" id="MobiDB-lite"/>
    </source>
</evidence>